<evidence type="ECO:0000259" key="3">
    <source>
        <dbReference type="Pfam" id="PF13180"/>
    </source>
</evidence>
<accession>A0A8J2UBQ8</accession>
<evidence type="ECO:0000256" key="1">
    <source>
        <dbReference type="SAM" id="SignalP"/>
    </source>
</evidence>
<proteinExistence type="predicted"/>
<evidence type="ECO:0000259" key="2">
    <source>
        <dbReference type="Pfam" id="PF05299"/>
    </source>
</evidence>
<gene>
    <name evidence="5" type="ORF">GCM10011511_18120</name>
</gene>
<dbReference type="InterPro" id="IPR001478">
    <property type="entry name" value="PDZ"/>
</dbReference>
<evidence type="ECO:0000259" key="4">
    <source>
        <dbReference type="Pfam" id="PF17899"/>
    </source>
</evidence>
<protein>
    <recommendedName>
        <fullName evidence="7">M61 family peptidase</fullName>
    </recommendedName>
</protein>
<sequence length="606" mass="68236">MEKIFVLLSLTLCLQPAFAQRVSYIVSFPNLAHHEAQVELIVSDVTSRTAVFRMSRSSPGRYATHEFGKNIYDVKAFDQSGKPLTVNRTDGDVYEVSRHTGYIRVQYTLYGNYADGTYVGLDPTDIHFNMPGAFLWMKGAENIPITIHFNVPPEWHWTVATQLQPTGDSLTFLARNFQYFMDCPTKIGALHYRNWTVKNPDGKTYAFRIALDGGADDSTFTTFSEKVQKVVHQAQAVFGETPAYDYGNYTFLASINPYVHGDGMEHRNSTMISIPIVFHGDDHLLGVFAHEFFHCWNVKRIRPRTLEPFNFEKSDMSYELWFAEGFTQYYGELLVQRAGFTKDTDYVKHTLAALINLKMNAPGARYYSPVQASEQAVFTDAGVSIDKTNFPNIFASYYPYGGAIALALDLELRSRFNKTLDDYMTAAWKKFGKPEIPYTVSGLRDVLASVTGDKKFADEYFEKYIYGHEPIDYNPLLAPAGFLLKKTEAGRAWIGSTRSFSEKEGLIIEAGTLRGTPVYEAGLDIDDKILAIDNQDTRTVGDLNSILGKLHPGASVSIRYLHRGEEKKGTITVQENPVVSVETFEQAGQPVTPAIQQFRKSWLGSK</sequence>
<dbReference type="Gene3D" id="2.30.42.10">
    <property type="match status" value="1"/>
</dbReference>
<dbReference type="InterPro" id="IPR036034">
    <property type="entry name" value="PDZ_sf"/>
</dbReference>
<comment type="caution">
    <text evidence="5">The sequence shown here is derived from an EMBL/GenBank/DDBJ whole genome shotgun (WGS) entry which is preliminary data.</text>
</comment>
<evidence type="ECO:0000313" key="6">
    <source>
        <dbReference type="Proteomes" id="UP000607559"/>
    </source>
</evidence>
<evidence type="ECO:0000313" key="5">
    <source>
        <dbReference type="EMBL" id="GGA95156.1"/>
    </source>
</evidence>
<reference evidence="5" key="2">
    <citation type="submission" date="2020-09" db="EMBL/GenBank/DDBJ databases">
        <authorList>
            <person name="Sun Q."/>
            <person name="Zhou Y."/>
        </authorList>
    </citation>
    <scope>NUCLEOTIDE SEQUENCE</scope>
    <source>
        <strain evidence="5">CGMCC 1.15448</strain>
    </source>
</reference>
<dbReference type="RefSeq" id="WP_188930797.1">
    <property type="nucleotide sequence ID" value="NZ_BMJC01000002.1"/>
</dbReference>
<dbReference type="Proteomes" id="UP000607559">
    <property type="component" value="Unassembled WGS sequence"/>
</dbReference>
<dbReference type="SUPFAM" id="SSF50156">
    <property type="entry name" value="PDZ domain-like"/>
    <property type="match status" value="1"/>
</dbReference>
<name>A0A8J2UBQ8_9BACT</name>
<feature type="signal peptide" evidence="1">
    <location>
        <begin position="1"/>
        <end position="19"/>
    </location>
</feature>
<dbReference type="Gene3D" id="1.10.390.10">
    <property type="entry name" value="Neutral Protease Domain 2"/>
    <property type="match status" value="1"/>
</dbReference>
<dbReference type="InterPro" id="IPR024191">
    <property type="entry name" value="Peptidase_M61"/>
</dbReference>
<feature type="domain" description="Peptidase M61 N-terminal" evidence="4">
    <location>
        <begin position="24"/>
        <end position="188"/>
    </location>
</feature>
<dbReference type="AlphaFoldDB" id="A0A8J2UBQ8"/>
<keyword evidence="1" id="KW-0732">Signal</keyword>
<dbReference type="Pfam" id="PF13180">
    <property type="entry name" value="PDZ_2"/>
    <property type="match status" value="1"/>
</dbReference>
<dbReference type="InterPro" id="IPR040756">
    <property type="entry name" value="Peptidase_M61_N"/>
</dbReference>
<dbReference type="Pfam" id="PF17899">
    <property type="entry name" value="Peptidase_M61_N"/>
    <property type="match status" value="1"/>
</dbReference>
<reference evidence="5" key="1">
    <citation type="journal article" date="2014" name="Int. J. Syst. Evol. Microbiol.">
        <title>Complete genome sequence of Corynebacterium casei LMG S-19264T (=DSM 44701T), isolated from a smear-ripened cheese.</title>
        <authorList>
            <consortium name="US DOE Joint Genome Institute (JGI-PGF)"/>
            <person name="Walter F."/>
            <person name="Albersmeier A."/>
            <person name="Kalinowski J."/>
            <person name="Ruckert C."/>
        </authorList>
    </citation>
    <scope>NUCLEOTIDE SEQUENCE</scope>
    <source>
        <strain evidence="5">CGMCC 1.15448</strain>
    </source>
</reference>
<dbReference type="SUPFAM" id="SSF55486">
    <property type="entry name" value="Metalloproteases ('zincins'), catalytic domain"/>
    <property type="match status" value="1"/>
</dbReference>
<evidence type="ECO:0008006" key="7">
    <source>
        <dbReference type="Google" id="ProtNLM"/>
    </source>
</evidence>
<keyword evidence="6" id="KW-1185">Reference proteome</keyword>
<organism evidence="5 6">
    <name type="scientific">Puia dinghuensis</name>
    <dbReference type="NCBI Taxonomy" id="1792502"/>
    <lineage>
        <taxon>Bacteria</taxon>
        <taxon>Pseudomonadati</taxon>
        <taxon>Bacteroidota</taxon>
        <taxon>Chitinophagia</taxon>
        <taxon>Chitinophagales</taxon>
        <taxon>Chitinophagaceae</taxon>
        <taxon>Puia</taxon>
    </lineage>
</organism>
<dbReference type="InterPro" id="IPR007963">
    <property type="entry name" value="Peptidase_M61_catalytic"/>
</dbReference>
<feature type="chain" id="PRO_5035202890" description="M61 family peptidase" evidence="1">
    <location>
        <begin position="20"/>
        <end position="606"/>
    </location>
</feature>
<dbReference type="PIRSF" id="PIRSF016493">
    <property type="entry name" value="Glycyl_aminpptds"/>
    <property type="match status" value="1"/>
</dbReference>
<dbReference type="InterPro" id="IPR027268">
    <property type="entry name" value="Peptidase_M4/M1_CTD_sf"/>
</dbReference>
<dbReference type="EMBL" id="BMJC01000002">
    <property type="protein sequence ID" value="GGA95156.1"/>
    <property type="molecule type" value="Genomic_DNA"/>
</dbReference>
<feature type="domain" description="PDZ" evidence="3">
    <location>
        <begin position="515"/>
        <end position="572"/>
    </location>
</feature>
<feature type="domain" description="Peptidase M61 catalytic" evidence="2">
    <location>
        <begin position="284"/>
        <end position="402"/>
    </location>
</feature>
<dbReference type="Gene3D" id="2.60.40.3650">
    <property type="match status" value="1"/>
</dbReference>
<dbReference type="Pfam" id="PF05299">
    <property type="entry name" value="Peptidase_M61"/>
    <property type="match status" value="1"/>
</dbReference>